<keyword evidence="2 4" id="KW-0863">Zinc-finger</keyword>
<dbReference type="GO" id="GO:0008270">
    <property type="term" value="F:zinc ion binding"/>
    <property type="evidence" value="ECO:0007669"/>
    <property type="project" value="UniProtKB-KW"/>
</dbReference>
<dbReference type="InterPro" id="IPR011993">
    <property type="entry name" value="PH-like_dom_sf"/>
</dbReference>
<feature type="region of interest" description="Disordered" evidence="5">
    <location>
        <begin position="100"/>
        <end position="151"/>
    </location>
</feature>
<evidence type="ECO:0000256" key="2">
    <source>
        <dbReference type="ARBA" id="ARBA00022771"/>
    </source>
</evidence>
<accession>X6MK90</accession>
<feature type="compositionally biased region" description="Polar residues" evidence="5">
    <location>
        <begin position="127"/>
        <end position="141"/>
    </location>
</feature>
<dbReference type="SUPFAM" id="SSF50729">
    <property type="entry name" value="PH domain-like"/>
    <property type="match status" value="1"/>
</dbReference>
<dbReference type="PROSITE" id="PS01358">
    <property type="entry name" value="ZF_RANBP2_1"/>
    <property type="match status" value="1"/>
</dbReference>
<evidence type="ECO:0000256" key="3">
    <source>
        <dbReference type="ARBA" id="ARBA00022833"/>
    </source>
</evidence>
<comment type="caution">
    <text evidence="7">The sequence shown here is derived from an EMBL/GenBank/DDBJ whole genome shotgun (WGS) entry which is preliminary data.</text>
</comment>
<evidence type="ECO:0000256" key="4">
    <source>
        <dbReference type="PROSITE-ProRule" id="PRU00322"/>
    </source>
</evidence>
<dbReference type="AlphaFoldDB" id="X6MK90"/>
<gene>
    <name evidence="7" type="ORF">RFI_23888</name>
</gene>
<feature type="compositionally biased region" description="Low complexity" evidence="5">
    <location>
        <begin position="116"/>
        <end position="125"/>
    </location>
</feature>
<proteinExistence type="predicted"/>
<name>X6MK90_RETFI</name>
<dbReference type="InterPro" id="IPR001876">
    <property type="entry name" value="Znf_RanBP2"/>
</dbReference>
<evidence type="ECO:0000313" key="7">
    <source>
        <dbReference type="EMBL" id="ETO13480.1"/>
    </source>
</evidence>
<keyword evidence="1" id="KW-0479">Metal-binding</keyword>
<dbReference type="Gene3D" id="2.30.29.30">
    <property type="entry name" value="Pleckstrin-homology domain (PH domain)/Phosphotyrosine-binding domain (PTB)"/>
    <property type="match status" value="1"/>
</dbReference>
<dbReference type="Proteomes" id="UP000023152">
    <property type="component" value="Unassembled WGS sequence"/>
</dbReference>
<evidence type="ECO:0000256" key="5">
    <source>
        <dbReference type="SAM" id="MobiDB-lite"/>
    </source>
</evidence>
<dbReference type="Pfam" id="PF00641">
    <property type="entry name" value="Zn_ribbon_RanBP"/>
    <property type="match status" value="1"/>
</dbReference>
<feature type="domain" description="RanBP2-type" evidence="6">
    <location>
        <begin position="174"/>
        <end position="203"/>
    </location>
</feature>
<evidence type="ECO:0000259" key="6">
    <source>
        <dbReference type="PROSITE" id="PS50199"/>
    </source>
</evidence>
<reference evidence="7 8" key="1">
    <citation type="journal article" date="2013" name="Curr. Biol.">
        <title>The Genome of the Foraminiferan Reticulomyxa filosa.</title>
        <authorList>
            <person name="Glockner G."/>
            <person name="Hulsmann N."/>
            <person name="Schleicher M."/>
            <person name="Noegel A.A."/>
            <person name="Eichinger L."/>
            <person name="Gallinger C."/>
            <person name="Pawlowski J."/>
            <person name="Sierra R."/>
            <person name="Euteneuer U."/>
            <person name="Pillet L."/>
            <person name="Moustafa A."/>
            <person name="Platzer M."/>
            <person name="Groth M."/>
            <person name="Szafranski K."/>
            <person name="Schliwa M."/>
        </authorList>
    </citation>
    <scope>NUCLEOTIDE SEQUENCE [LARGE SCALE GENOMIC DNA]</scope>
</reference>
<dbReference type="OrthoDB" id="2357150at2759"/>
<sequence length="301" mass="33993">MNEFQARATVFLLENREWKERGNGLIKFVFNVKTQTLVLINSPTTKKEFTCRLKPKIRSKGPRAYVIRAESDESGCEKMILAVRFETEKESTMFRQFVETGSVMRTPGSTHHSNSPRKPNSNKNPSQHHLLSHGNNSGNNIHTHHQQGHDNNNAHIVPSTLLPTQEEGINPSNKHFMWVCPSCQEMNDIEYMKCHACDAKRPVPTSNERKVIGSVNVNNFGIKPVSTDTSNNVYETPLTGKTVKIGEVSNTNEVAQVTKSLTLTSENLDTFSKAFPVKRPTVEEVLVAQIQYWMSRASLMR</sequence>
<dbReference type="EMBL" id="ASPP01020577">
    <property type="protein sequence ID" value="ETO13480.1"/>
    <property type="molecule type" value="Genomic_DNA"/>
</dbReference>
<evidence type="ECO:0000313" key="8">
    <source>
        <dbReference type="Proteomes" id="UP000023152"/>
    </source>
</evidence>
<keyword evidence="8" id="KW-1185">Reference proteome</keyword>
<dbReference type="PROSITE" id="PS50199">
    <property type="entry name" value="ZF_RANBP2_2"/>
    <property type="match status" value="1"/>
</dbReference>
<evidence type="ECO:0000256" key="1">
    <source>
        <dbReference type="ARBA" id="ARBA00022723"/>
    </source>
</evidence>
<protein>
    <recommendedName>
        <fullName evidence="6">RanBP2-type domain-containing protein</fullName>
    </recommendedName>
</protein>
<organism evidence="7 8">
    <name type="scientific">Reticulomyxa filosa</name>
    <dbReference type="NCBI Taxonomy" id="46433"/>
    <lineage>
        <taxon>Eukaryota</taxon>
        <taxon>Sar</taxon>
        <taxon>Rhizaria</taxon>
        <taxon>Retaria</taxon>
        <taxon>Foraminifera</taxon>
        <taxon>Monothalamids</taxon>
        <taxon>Reticulomyxidae</taxon>
        <taxon>Reticulomyxa</taxon>
    </lineage>
</organism>
<keyword evidence="3" id="KW-0862">Zinc</keyword>